<name>A0A1M7UA89_9FIRM</name>
<keyword evidence="4" id="KW-0547">Nucleotide-binding</keyword>
<dbReference type="InterPro" id="IPR003439">
    <property type="entry name" value="ABC_transporter-like_ATP-bd"/>
</dbReference>
<dbReference type="GO" id="GO:0016887">
    <property type="term" value="F:ATP hydrolysis activity"/>
    <property type="evidence" value="ECO:0007669"/>
    <property type="project" value="InterPro"/>
</dbReference>
<proteinExistence type="predicted"/>
<dbReference type="PANTHER" id="PTHR42788:SF7">
    <property type="entry name" value="NITRATE ABC TRANSPORTER ATP-BINDING PROTEIN"/>
    <property type="match status" value="1"/>
</dbReference>
<sequence length="271" mass="30145">MKGMKERMLKLRGVSKTFGIGSSNEKRALADVDLTLQSGEFVTVIGGNGAGKSTLFNCISGVYEIEEGQILLDDLDITYHPEYKRSRMIGRVFQDPLKGTAFDMTIEQNLAIALAKGQPVSLRPGATKKELALLRERLAVLDLGLEDRMKHKVGLLSGGQRQALTLLMATLVKPKILLLDEHTAALDPAIAKKVMVLTRQIVEEDKLCTLMITHNMKASLEFGSRTIMMHEGRIIMDLQGEERRQMTVDHLIEQFEKRSGAELANDRMLLA</sequence>
<dbReference type="GO" id="GO:0005886">
    <property type="term" value="C:plasma membrane"/>
    <property type="evidence" value="ECO:0007669"/>
    <property type="project" value="UniProtKB-SubCell"/>
</dbReference>
<feature type="domain" description="ABC transporter" evidence="7">
    <location>
        <begin position="9"/>
        <end position="256"/>
    </location>
</feature>
<dbReference type="GO" id="GO:0005524">
    <property type="term" value="F:ATP binding"/>
    <property type="evidence" value="ECO:0007669"/>
    <property type="project" value="UniProtKB-KW"/>
</dbReference>
<protein>
    <submittedName>
        <fullName evidence="8">Putative ABC transport system ATP-binding protein</fullName>
    </submittedName>
</protein>
<dbReference type="InterPro" id="IPR027417">
    <property type="entry name" value="P-loop_NTPase"/>
</dbReference>
<keyword evidence="3" id="KW-1003">Cell membrane</keyword>
<evidence type="ECO:0000256" key="4">
    <source>
        <dbReference type="ARBA" id="ARBA00022741"/>
    </source>
</evidence>
<dbReference type="Proteomes" id="UP000184010">
    <property type="component" value="Unassembled WGS sequence"/>
</dbReference>
<evidence type="ECO:0000256" key="6">
    <source>
        <dbReference type="ARBA" id="ARBA00023136"/>
    </source>
</evidence>
<organism evidence="8 9">
    <name type="scientific">Desulfitobacterium chlororespirans DSM 11544</name>
    <dbReference type="NCBI Taxonomy" id="1121395"/>
    <lineage>
        <taxon>Bacteria</taxon>
        <taxon>Bacillati</taxon>
        <taxon>Bacillota</taxon>
        <taxon>Clostridia</taxon>
        <taxon>Eubacteriales</taxon>
        <taxon>Desulfitobacteriaceae</taxon>
        <taxon>Desulfitobacterium</taxon>
    </lineage>
</organism>
<keyword evidence="2" id="KW-0813">Transport</keyword>
<evidence type="ECO:0000259" key="7">
    <source>
        <dbReference type="PROSITE" id="PS50893"/>
    </source>
</evidence>
<gene>
    <name evidence="8" type="ORF">SAMN02745215_03288</name>
</gene>
<evidence type="ECO:0000256" key="3">
    <source>
        <dbReference type="ARBA" id="ARBA00022475"/>
    </source>
</evidence>
<dbReference type="InterPro" id="IPR003593">
    <property type="entry name" value="AAA+_ATPase"/>
</dbReference>
<accession>A0A1M7UA89</accession>
<keyword evidence="5 8" id="KW-0067">ATP-binding</keyword>
<dbReference type="Pfam" id="PF00005">
    <property type="entry name" value="ABC_tran"/>
    <property type="match status" value="1"/>
</dbReference>
<evidence type="ECO:0000256" key="5">
    <source>
        <dbReference type="ARBA" id="ARBA00022840"/>
    </source>
</evidence>
<dbReference type="SMART" id="SM00382">
    <property type="entry name" value="AAA"/>
    <property type="match status" value="1"/>
</dbReference>
<dbReference type="STRING" id="1121395.SAMN02745215_03288"/>
<dbReference type="InterPro" id="IPR017871">
    <property type="entry name" value="ABC_transporter-like_CS"/>
</dbReference>
<dbReference type="PANTHER" id="PTHR42788">
    <property type="entry name" value="TAURINE IMPORT ATP-BINDING PROTEIN-RELATED"/>
    <property type="match status" value="1"/>
</dbReference>
<dbReference type="AlphaFoldDB" id="A0A1M7UA89"/>
<keyword evidence="6" id="KW-0472">Membrane</keyword>
<comment type="subcellular location">
    <subcellularLocation>
        <location evidence="1">Cell membrane</location>
        <topology evidence="1">Peripheral membrane protein</topology>
    </subcellularLocation>
</comment>
<dbReference type="InterPro" id="IPR050166">
    <property type="entry name" value="ABC_transporter_ATP-bind"/>
</dbReference>
<dbReference type="Gene3D" id="3.40.50.300">
    <property type="entry name" value="P-loop containing nucleotide triphosphate hydrolases"/>
    <property type="match status" value="1"/>
</dbReference>
<evidence type="ECO:0000313" key="9">
    <source>
        <dbReference type="Proteomes" id="UP000184010"/>
    </source>
</evidence>
<reference evidence="9" key="1">
    <citation type="submission" date="2016-12" db="EMBL/GenBank/DDBJ databases">
        <authorList>
            <person name="Varghese N."/>
            <person name="Submissions S."/>
        </authorList>
    </citation>
    <scope>NUCLEOTIDE SEQUENCE [LARGE SCALE GENOMIC DNA]</scope>
    <source>
        <strain evidence="9">DSM 11544</strain>
    </source>
</reference>
<evidence type="ECO:0000256" key="1">
    <source>
        <dbReference type="ARBA" id="ARBA00004202"/>
    </source>
</evidence>
<dbReference type="EMBL" id="FRDN01000010">
    <property type="protein sequence ID" value="SHN79838.1"/>
    <property type="molecule type" value="Genomic_DNA"/>
</dbReference>
<dbReference type="PROSITE" id="PS00211">
    <property type="entry name" value="ABC_TRANSPORTER_1"/>
    <property type="match status" value="1"/>
</dbReference>
<keyword evidence="9" id="KW-1185">Reference proteome</keyword>
<dbReference type="PROSITE" id="PS50893">
    <property type="entry name" value="ABC_TRANSPORTER_2"/>
    <property type="match status" value="1"/>
</dbReference>
<evidence type="ECO:0000256" key="2">
    <source>
        <dbReference type="ARBA" id="ARBA00022448"/>
    </source>
</evidence>
<evidence type="ECO:0000313" key="8">
    <source>
        <dbReference type="EMBL" id="SHN79838.1"/>
    </source>
</evidence>
<dbReference type="SUPFAM" id="SSF52540">
    <property type="entry name" value="P-loop containing nucleoside triphosphate hydrolases"/>
    <property type="match status" value="1"/>
</dbReference>